<comment type="caution">
    <text evidence="3">The sequence shown here is derived from an EMBL/GenBank/DDBJ whole genome shotgun (WGS) entry which is preliminary data.</text>
</comment>
<dbReference type="RefSeq" id="WP_194863800.1">
    <property type="nucleotide sequence ID" value="NZ_ARXX01000001.1"/>
</dbReference>
<reference evidence="3 4" key="1">
    <citation type="submission" date="2012-09" db="EMBL/GenBank/DDBJ databases">
        <title>Genome Sequence of alkane-degrading Bacterium Alcanivorax sp. 521-1.</title>
        <authorList>
            <person name="Lai Q."/>
            <person name="Shao Z."/>
        </authorList>
    </citation>
    <scope>NUCLEOTIDE SEQUENCE [LARGE SCALE GENOMIC DNA]</scope>
    <source>
        <strain evidence="3 4">521-1</strain>
    </source>
</reference>
<evidence type="ECO:0000313" key="3">
    <source>
        <dbReference type="EMBL" id="MBF5054841.1"/>
    </source>
</evidence>
<dbReference type="PROSITE" id="PS51257">
    <property type="entry name" value="PROKAR_LIPOPROTEIN"/>
    <property type="match status" value="1"/>
</dbReference>
<feature type="signal peptide" evidence="2">
    <location>
        <begin position="1"/>
        <end position="20"/>
    </location>
</feature>
<keyword evidence="4" id="KW-1185">Reference proteome</keyword>
<proteinExistence type="predicted"/>
<gene>
    <name evidence="3" type="ORF">Y5W_00135</name>
</gene>
<dbReference type="Gene3D" id="2.130.10.10">
    <property type="entry name" value="YVTN repeat-like/Quinoprotein amine dehydrogenase"/>
    <property type="match status" value="1"/>
</dbReference>
<evidence type="ECO:0000256" key="2">
    <source>
        <dbReference type="SAM" id="SignalP"/>
    </source>
</evidence>
<evidence type="ECO:0000313" key="4">
    <source>
        <dbReference type="Proteomes" id="UP000662703"/>
    </source>
</evidence>
<dbReference type="SUPFAM" id="SSF51004">
    <property type="entry name" value="C-terminal (heme d1) domain of cytochrome cd1-nitrite reductase"/>
    <property type="match status" value="1"/>
</dbReference>
<organism evidence="3 4">
    <name type="scientific">Alloalcanivorax profundimaris</name>
    <dbReference type="NCBI Taxonomy" id="2735259"/>
    <lineage>
        <taxon>Bacteria</taxon>
        <taxon>Pseudomonadati</taxon>
        <taxon>Pseudomonadota</taxon>
        <taxon>Gammaproteobacteria</taxon>
        <taxon>Oceanospirillales</taxon>
        <taxon>Alcanivoracaceae</taxon>
        <taxon>Alloalcanivorax</taxon>
    </lineage>
</organism>
<sequence>MKRSFSPTGAALLAASVLLAACNNDTGSTALPGDDHDHGHEHGESAGRLVFTHADGANSRVYVHDLESGETVGDFALVHPATAVYASPENRYAVILQRDNDQVEFLDNGIHLHDDHAHEDAPAMLGFTLTGVAPTHYRVNGEHAALYFDGDDGSGQMSRFELFSDESLEAGGVLAAQTLDSAHHGVAEPLEGLVLASHTATSGDAPDGVTVFELHGDHFHDEGELGTACPGLHGAATSGLYTVFGCQDGALLAELHGDHFHAHKIAAPERLATVLGHPDVAELAAFSYPGDTLYVIDPEAETATETDWRDGAVDGGGAPVTAVARAFDAHGEHLLILDGEGDLHVLETADWSHRGSVALLDDVPAAGPAPALAVSAAAEQAFVTDPAAQALHVLDLESLSVETVDLDFAPTGLAWTGIGGEHDHGEDEEGHDHDDEHDHEH</sequence>
<evidence type="ECO:0000256" key="1">
    <source>
        <dbReference type="SAM" id="MobiDB-lite"/>
    </source>
</evidence>
<protein>
    <recommendedName>
        <fullName evidence="5">5-methyltetrahydrofolate--homocysteine methyltransferase</fullName>
    </recommendedName>
</protein>
<evidence type="ECO:0008006" key="5">
    <source>
        <dbReference type="Google" id="ProtNLM"/>
    </source>
</evidence>
<dbReference type="EMBL" id="ARXX01000001">
    <property type="protein sequence ID" value="MBF5054841.1"/>
    <property type="molecule type" value="Genomic_DNA"/>
</dbReference>
<dbReference type="InterPro" id="IPR015943">
    <property type="entry name" value="WD40/YVTN_repeat-like_dom_sf"/>
</dbReference>
<dbReference type="InterPro" id="IPR011048">
    <property type="entry name" value="Haem_d1_sf"/>
</dbReference>
<name>A0ABS0AL29_9GAMM</name>
<feature type="compositionally biased region" description="Basic and acidic residues" evidence="1">
    <location>
        <begin position="420"/>
        <end position="441"/>
    </location>
</feature>
<feature type="region of interest" description="Disordered" evidence="1">
    <location>
        <begin position="417"/>
        <end position="441"/>
    </location>
</feature>
<keyword evidence="2" id="KW-0732">Signal</keyword>
<accession>A0ABS0AL29</accession>
<dbReference type="Proteomes" id="UP000662703">
    <property type="component" value="Unassembled WGS sequence"/>
</dbReference>
<feature type="chain" id="PRO_5046579976" description="5-methyltetrahydrofolate--homocysteine methyltransferase" evidence="2">
    <location>
        <begin position="21"/>
        <end position="441"/>
    </location>
</feature>